<keyword evidence="2" id="KW-1185">Reference proteome</keyword>
<evidence type="ECO:0008006" key="3">
    <source>
        <dbReference type="Google" id="ProtNLM"/>
    </source>
</evidence>
<accession>A0A512T4C7</accession>
<dbReference type="EMBL" id="BKBA01000011">
    <property type="protein sequence ID" value="GEQ14941.1"/>
    <property type="molecule type" value="Genomic_DNA"/>
</dbReference>
<dbReference type="AlphaFoldDB" id="A0A512T4C7"/>
<dbReference type="RefSeq" id="WP_147066510.1">
    <property type="nucleotide sequence ID" value="NZ_BAABDN010000003.1"/>
</dbReference>
<evidence type="ECO:0000313" key="2">
    <source>
        <dbReference type="Proteomes" id="UP000321793"/>
    </source>
</evidence>
<dbReference type="OrthoDB" id="9796999at2"/>
<reference evidence="1 2" key="1">
    <citation type="submission" date="2019-07" db="EMBL/GenBank/DDBJ databases">
        <title>Whole genome shotgun sequence of Knoellia locipacati NBRC 109775.</title>
        <authorList>
            <person name="Hosoyama A."/>
            <person name="Uohara A."/>
            <person name="Ohji S."/>
            <person name="Ichikawa N."/>
        </authorList>
    </citation>
    <scope>NUCLEOTIDE SEQUENCE [LARGE SCALE GENOMIC DNA]</scope>
    <source>
        <strain evidence="1 2">NBRC 109775</strain>
    </source>
</reference>
<sequence>MGQIGMPGGSAERPAVFFRDAAEFRAWLEANHESATELWMGLHKKHVPDRGLTWEDAVPEALCFGWIDSVSQTIDEDSRRQRWTPRKSSSVWSAVNIAHVERLTAAGLMRPAGLAVFERRKPELSGYSYETRQRLGDDQRARLLADPAAAAFWEVATPSYRNVAENWVATAKREETRESRLVQLIDDSAHGRLIPSQRYGTTPKWVERAAAAAAAASTGGTASTQDAGA</sequence>
<name>A0A512T4C7_9MICO</name>
<dbReference type="Proteomes" id="UP000321793">
    <property type="component" value="Unassembled WGS sequence"/>
</dbReference>
<comment type="caution">
    <text evidence="1">The sequence shown here is derived from an EMBL/GenBank/DDBJ whole genome shotgun (WGS) entry which is preliminary data.</text>
</comment>
<evidence type="ECO:0000313" key="1">
    <source>
        <dbReference type="EMBL" id="GEQ14941.1"/>
    </source>
</evidence>
<protein>
    <recommendedName>
        <fullName evidence="3">Bacteriocin-protection protein, YdeI/OmpD-associated family</fullName>
    </recommendedName>
</protein>
<gene>
    <name evidence="1" type="ORF">KLO01_29880</name>
</gene>
<proteinExistence type="predicted"/>
<dbReference type="Pfam" id="PF13376">
    <property type="entry name" value="OmdA"/>
    <property type="match status" value="1"/>
</dbReference>
<organism evidence="1 2">
    <name type="scientific">Knoellia locipacati</name>
    <dbReference type="NCBI Taxonomy" id="882824"/>
    <lineage>
        <taxon>Bacteria</taxon>
        <taxon>Bacillati</taxon>
        <taxon>Actinomycetota</taxon>
        <taxon>Actinomycetes</taxon>
        <taxon>Micrococcales</taxon>
        <taxon>Intrasporangiaceae</taxon>
        <taxon>Knoellia</taxon>
    </lineage>
</organism>